<keyword evidence="4" id="KW-1185">Reference proteome</keyword>
<gene>
    <name evidence="3" type="ORF">GBAR_LOCUS23291</name>
</gene>
<sequence length="294" mass="32340">MRIKRLLNRFGTIEAIFDAELSEIARVPLFNPLLAVRILKARIRVAEFRRHIKWFKSRGIDILCVEEDGYPSQLREISNAPAILCKKGNLSQVNEKAVAIVGTTTPTDLGILATLELSTRLTQAGVTVVSGLAEGIDTSAHLGVLYANGTTVGVVGSDLLSIYPNEKRELADRICENGALFSEHPFTTQPTPANLIRRNRLISGLAIATIVVEAEENGGAVSTARFALEQERFVCAYNWNDRSRLSEGPRKLIQQGAYPISPDQLDKIVDVLSNPDHLEKIQAAHLTGEQMDLF</sequence>
<dbReference type="PANTHER" id="PTHR43022:SF1">
    <property type="entry name" value="PROTEIN SMF"/>
    <property type="match status" value="1"/>
</dbReference>
<dbReference type="EMBL" id="CASHTH010003229">
    <property type="protein sequence ID" value="CAI8041961.1"/>
    <property type="molecule type" value="Genomic_DNA"/>
</dbReference>
<proteinExistence type="inferred from homology"/>
<reference evidence="3" key="1">
    <citation type="submission" date="2023-03" db="EMBL/GenBank/DDBJ databases">
        <authorList>
            <person name="Steffen K."/>
            <person name="Cardenas P."/>
        </authorList>
    </citation>
    <scope>NUCLEOTIDE SEQUENCE</scope>
</reference>
<dbReference type="SUPFAM" id="SSF102405">
    <property type="entry name" value="MCP/YpsA-like"/>
    <property type="match status" value="1"/>
</dbReference>
<protein>
    <submittedName>
        <fullName evidence="3">DNA-processing protein A</fullName>
    </submittedName>
</protein>
<dbReference type="Proteomes" id="UP001174909">
    <property type="component" value="Unassembled WGS sequence"/>
</dbReference>
<dbReference type="InterPro" id="IPR003488">
    <property type="entry name" value="DprA"/>
</dbReference>
<evidence type="ECO:0000259" key="2">
    <source>
        <dbReference type="Pfam" id="PF02481"/>
    </source>
</evidence>
<feature type="domain" description="Smf/DprA SLOG" evidence="2">
    <location>
        <begin position="62"/>
        <end position="267"/>
    </location>
</feature>
<evidence type="ECO:0000313" key="3">
    <source>
        <dbReference type="EMBL" id="CAI8041961.1"/>
    </source>
</evidence>
<dbReference type="InterPro" id="IPR057666">
    <property type="entry name" value="DrpA_SLOG"/>
</dbReference>
<dbReference type="InterPro" id="IPR010994">
    <property type="entry name" value="RuvA_2-like"/>
</dbReference>
<evidence type="ECO:0000313" key="4">
    <source>
        <dbReference type="Proteomes" id="UP001174909"/>
    </source>
</evidence>
<dbReference type="Gene3D" id="3.40.50.450">
    <property type="match status" value="1"/>
</dbReference>
<dbReference type="NCBIfam" id="TIGR00732">
    <property type="entry name" value="dprA"/>
    <property type="match status" value="1"/>
</dbReference>
<organism evidence="3 4">
    <name type="scientific">Geodia barretti</name>
    <name type="common">Barrett's horny sponge</name>
    <dbReference type="NCBI Taxonomy" id="519541"/>
    <lineage>
        <taxon>Eukaryota</taxon>
        <taxon>Metazoa</taxon>
        <taxon>Porifera</taxon>
        <taxon>Demospongiae</taxon>
        <taxon>Heteroscleromorpha</taxon>
        <taxon>Tetractinellida</taxon>
        <taxon>Astrophorina</taxon>
        <taxon>Geodiidae</taxon>
        <taxon>Geodia</taxon>
    </lineage>
</organism>
<dbReference type="PANTHER" id="PTHR43022">
    <property type="entry name" value="PROTEIN SMF"/>
    <property type="match status" value="1"/>
</dbReference>
<dbReference type="AlphaFoldDB" id="A0AA35T7V4"/>
<dbReference type="SUPFAM" id="SSF47781">
    <property type="entry name" value="RuvA domain 2-like"/>
    <property type="match status" value="1"/>
</dbReference>
<comment type="similarity">
    <text evidence="1">Belongs to the DprA/Smf family.</text>
</comment>
<comment type="caution">
    <text evidence="3">The sequence shown here is derived from an EMBL/GenBank/DDBJ whole genome shotgun (WGS) entry which is preliminary data.</text>
</comment>
<dbReference type="Pfam" id="PF02481">
    <property type="entry name" value="DNA_processg_A"/>
    <property type="match status" value="1"/>
</dbReference>
<evidence type="ECO:0000256" key="1">
    <source>
        <dbReference type="ARBA" id="ARBA00006525"/>
    </source>
</evidence>
<name>A0AA35T7V4_GEOBA</name>
<accession>A0AA35T7V4</accession>